<comment type="caution">
    <text evidence="1">The sequence shown here is derived from an EMBL/GenBank/DDBJ whole genome shotgun (WGS) entry which is preliminary data.</text>
</comment>
<dbReference type="EMBL" id="VNIQ01000012">
    <property type="protein sequence ID" value="TYQ00778.1"/>
    <property type="molecule type" value="Genomic_DNA"/>
</dbReference>
<sequence length="41" mass="4167">MGSLSTILMIPVGSADLVLKGVFESLTNTVNSLVVVFGGLS</sequence>
<accession>A0A652YHP9</accession>
<protein>
    <submittedName>
        <fullName evidence="1">Uncharacterized protein</fullName>
    </submittedName>
</protein>
<reference evidence="1" key="1">
    <citation type="submission" date="2019-07" db="EMBL/GenBank/DDBJ databases">
        <title>Genomic Encyclopedia of Type Strains, Phase IV (KMG-IV): sequencing the most valuable type-strain genomes for metagenomic binning, comparative biology and taxonomic classification.</title>
        <authorList>
            <person name="Goeker M."/>
        </authorList>
    </citation>
    <scope>NUCLEOTIDE SEQUENCE</scope>
    <source>
        <strain evidence="1">DSM 44596</strain>
    </source>
</reference>
<organism evidence="1">
    <name type="scientific">Nocardia globerula</name>
    <dbReference type="NCBI Taxonomy" id="1818"/>
    <lineage>
        <taxon>Bacteria</taxon>
        <taxon>Bacillati</taxon>
        <taxon>Actinomycetota</taxon>
        <taxon>Actinomycetes</taxon>
        <taxon>Mycobacteriales</taxon>
        <taxon>Nocardiaceae</taxon>
        <taxon>Nocardia</taxon>
    </lineage>
</organism>
<name>A0A652YHP9_NOCGL</name>
<gene>
    <name evidence="1" type="ORF">FNL38_11273</name>
</gene>
<evidence type="ECO:0000313" key="1">
    <source>
        <dbReference type="EMBL" id="TYQ00778.1"/>
    </source>
</evidence>
<proteinExistence type="predicted"/>
<dbReference type="AlphaFoldDB" id="A0A652YHP9"/>